<name>A0A6S6YTG5_9BURK</name>
<reference evidence="1 2" key="1">
    <citation type="submission" date="2020-04" db="EMBL/GenBank/DDBJ databases">
        <authorList>
            <person name="De Canck E."/>
        </authorList>
    </citation>
    <scope>NUCLEOTIDE SEQUENCE [LARGE SCALE GENOMIC DNA]</scope>
    <source>
        <strain evidence="1 2">LMG 3431</strain>
    </source>
</reference>
<evidence type="ECO:0000313" key="1">
    <source>
        <dbReference type="EMBL" id="CAB3643123.1"/>
    </source>
</evidence>
<keyword evidence="2" id="KW-1185">Reference proteome</keyword>
<gene>
    <name evidence="1" type="ORF">LMG3431_02294</name>
</gene>
<dbReference type="Pfam" id="PF04320">
    <property type="entry name" value="YggL_50S_bp"/>
    <property type="match status" value="1"/>
</dbReference>
<organism evidence="1 2">
    <name type="scientific">Achromobacter pestifer</name>
    <dbReference type="NCBI Taxonomy" id="1353889"/>
    <lineage>
        <taxon>Bacteria</taxon>
        <taxon>Pseudomonadati</taxon>
        <taxon>Pseudomonadota</taxon>
        <taxon>Betaproteobacteria</taxon>
        <taxon>Burkholderiales</taxon>
        <taxon>Alcaligenaceae</taxon>
        <taxon>Achromobacter</taxon>
    </lineage>
</organism>
<proteinExistence type="predicted"/>
<sequence length="125" mass="14092">MLIHTPSRKRIRRLNVRQRKKLRVGEFRESCFEVKIRFKQPLTELNYGTWWGAVVDLIEANHLLICGIGGQLPLIETNGIVSAADRKSPTEEDRLAVLAGLQGLTEVASVQVGDFVCAWYGPFDI</sequence>
<evidence type="ECO:0000313" key="2">
    <source>
        <dbReference type="Proteomes" id="UP000494108"/>
    </source>
</evidence>
<dbReference type="EMBL" id="CADIJX010000002">
    <property type="protein sequence ID" value="CAB3643123.1"/>
    <property type="molecule type" value="Genomic_DNA"/>
</dbReference>
<dbReference type="InterPro" id="IPR007416">
    <property type="entry name" value="YggL_50S_bp"/>
</dbReference>
<dbReference type="AlphaFoldDB" id="A0A6S6YTG5"/>
<dbReference type="Proteomes" id="UP000494108">
    <property type="component" value="Unassembled WGS sequence"/>
</dbReference>
<accession>A0A6S6YTG5</accession>
<evidence type="ECO:0008006" key="3">
    <source>
        <dbReference type="Google" id="ProtNLM"/>
    </source>
</evidence>
<protein>
    <recommendedName>
        <fullName evidence="3">DUF469 family protein</fullName>
    </recommendedName>
</protein>